<evidence type="ECO:0000313" key="7">
    <source>
        <dbReference type="EMBL" id="SFK29348.1"/>
    </source>
</evidence>
<accession>A0A1I3YBW3</accession>
<feature type="transmembrane region" description="Helical" evidence="5">
    <location>
        <begin position="172"/>
        <end position="190"/>
    </location>
</feature>
<evidence type="ECO:0000256" key="2">
    <source>
        <dbReference type="ARBA" id="ARBA00022692"/>
    </source>
</evidence>
<sequence>MSDCGCHAEAASEAERRILRIALGLNATMFVVGVVAGLIAQSMGLVADSLDMLGDACAYGIALLAWTRSAYFKASAAHWNGTLLVVLGVGVLVGVLWRLVTGSHPEGLWMMSVAFVSLIVNATVLRLLARFRHGEVHLRAIWICTRADVIANLAVIVSGVLVLLLHSAVPDLVIGTAIACYVLKEALGILREAKDARIAAIAPNGKP</sequence>
<feature type="transmembrane region" description="Helical" evidence="5">
    <location>
        <begin position="52"/>
        <end position="71"/>
    </location>
</feature>
<dbReference type="InterPro" id="IPR058533">
    <property type="entry name" value="Cation_efflux_TM"/>
</dbReference>
<dbReference type="Pfam" id="PF01545">
    <property type="entry name" value="Cation_efflux"/>
    <property type="match status" value="1"/>
</dbReference>
<evidence type="ECO:0000259" key="6">
    <source>
        <dbReference type="Pfam" id="PF01545"/>
    </source>
</evidence>
<evidence type="ECO:0000256" key="3">
    <source>
        <dbReference type="ARBA" id="ARBA00022989"/>
    </source>
</evidence>
<organism evidence="7 8">
    <name type="scientific">Rhodanobacter glycinis</name>
    <dbReference type="NCBI Taxonomy" id="582702"/>
    <lineage>
        <taxon>Bacteria</taxon>
        <taxon>Pseudomonadati</taxon>
        <taxon>Pseudomonadota</taxon>
        <taxon>Gammaproteobacteria</taxon>
        <taxon>Lysobacterales</taxon>
        <taxon>Rhodanobacteraceae</taxon>
        <taxon>Rhodanobacter</taxon>
    </lineage>
</organism>
<dbReference type="GO" id="GO:0006829">
    <property type="term" value="P:zinc ion transport"/>
    <property type="evidence" value="ECO:0007669"/>
    <property type="project" value="UniProtKB-KW"/>
</dbReference>
<dbReference type="Proteomes" id="UP000198725">
    <property type="component" value="Unassembled WGS sequence"/>
</dbReference>
<feature type="transmembrane region" description="Helical" evidence="5">
    <location>
        <begin position="107"/>
        <end position="128"/>
    </location>
</feature>
<reference evidence="8" key="1">
    <citation type="submission" date="2016-10" db="EMBL/GenBank/DDBJ databases">
        <authorList>
            <person name="Varghese N."/>
            <person name="Submissions S."/>
        </authorList>
    </citation>
    <scope>NUCLEOTIDE SEQUENCE [LARGE SCALE GENOMIC DNA]</scope>
    <source>
        <strain evidence="8">MO64</strain>
    </source>
</reference>
<comment type="subcellular location">
    <subcellularLocation>
        <location evidence="1">Membrane</location>
        <topology evidence="1">Multi-pass membrane protein</topology>
    </subcellularLocation>
</comment>
<gene>
    <name evidence="7" type="ORF">SAMN05192579_101422</name>
</gene>
<evidence type="ECO:0000256" key="1">
    <source>
        <dbReference type="ARBA" id="ARBA00004141"/>
    </source>
</evidence>
<keyword evidence="3 5" id="KW-1133">Transmembrane helix</keyword>
<name>A0A1I3YBW3_9GAMM</name>
<dbReference type="EMBL" id="FOSR01000001">
    <property type="protein sequence ID" value="SFK29348.1"/>
    <property type="molecule type" value="Genomic_DNA"/>
</dbReference>
<feature type="domain" description="Cation efflux protein transmembrane" evidence="6">
    <location>
        <begin position="20"/>
        <end position="193"/>
    </location>
</feature>
<proteinExistence type="predicted"/>
<feature type="transmembrane region" description="Helical" evidence="5">
    <location>
        <begin position="21"/>
        <end position="40"/>
    </location>
</feature>
<dbReference type="Gene3D" id="1.20.1510.10">
    <property type="entry name" value="Cation efflux protein transmembrane domain"/>
    <property type="match status" value="1"/>
</dbReference>
<evidence type="ECO:0000256" key="4">
    <source>
        <dbReference type="ARBA" id="ARBA00023136"/>
    </source>
</evidence>
<dbReference type="InterPro" id="IPR027469">
    <property type="entry name" value="Cation_efflux_TMD_sf"/>
</dbReference>
<dbReference type="GO" id="GO:0008324">
    <property type="term" value="F:monoatomic cation transmembrane transporter activity"/>
    <property type="evidence" value="ECO:0007669"/>
    <property type="project" value="InterPro"/>
</dbReference>
<keyword evidence="2 5" id="KW-0812">Transmembrane</keyword>
<dbReference type="AlphaFoldDB" id="A0A1I3YBW3"/>
<feature type="transmembrane region" description="Helical" evidence="5">
    <location>
        <begin position="83"/>
        <end position="101"/>
    </location>
</feature>
<keyword evidence="8" id="KW-1185">Reference proteome</keyword>
<dbReference type="SUPFAM" id="SSF161111">
    <property type="entry name" value="Cation efflux protein transmembrane domain-like"/>
    <property type="match status" value="1"/>
</dbReference>
<evidence type="ECO:0000313" key="8">
    <source>
        <dbReference type="Proteomes" id="UP000198725"/>
    </source>
</evidence>
<feature type="transmembrane region" description="Helical" evidence="5">
    <location>
        <begin position="149"/>
        <end position="166"/>
    </location>
</feature>
<dbReference type="GO" id="GO:0016020">
    <property type="term" value="C:membrane"/>
    <property type="evidence" value="ECO:0007669"/>
    <property type="project" value="UniProtKB-SubCell"/>
</dbReference>
<evidence type="ECO:0000256" key="5">
    <source>
        <dbReference type="SAM" id="Phobius"/>
    </source>
</evidence>
<keyword evidence="4 5" id="KW-0472">Membrane</keyword>
<dbReference type="RefSeq" id="WP_027489457.1">
    <property type="nucleotide sequence ID" value="NZ_FOSR01000001.1"/>
</dbReference>
<protein>
    <submittedName>
        <fullName evidence="7">Cation diffusion facilitator family transporter</fullName>
    </submittedName>
</protein>